<evidence type="ECO:0000256" key="1">
    <source>
        <dbReference type="SAM" id="Phobius"/>
    </source>
</evidence>
<dbReference type="AlphaFoldDB" id="A0A1F5G407"/>
<dbReference type="EMBL" id="MFAZ01000040">
    <property type="protein sequence ID" value="OGD86545.1"/>
    <property type="molecule type" value="Genomic_DNA"/>
</dbReference>
<name>A0A1F5G407_9BACT</name>
<comment type="caution">
    <text evidence="2">The sequence shown here is derived from an EMBL/GenBank/DDBJ whole genome shotgun (WGS) entry which is preliminary data.</text>
</comment>
<reference evidence="2 3" key="1">
    <citation type="journal article" date="2016" name="Nat. Commun.">
        <title>Thousands of microbial genomes shed light on interconnected biogeochemical processes in an aquifer system.</title>
        <authorList>
            <person name="Anantharaman K."/>
            <person name="Brown C.T."/>
            <person name="Hug L.A."/>
            <person name="Sharon I."/>
            <person name="Castelle C.J."/>
            <person name="Probst A.J."/>
            <person name="Thomas B.C."/>
            <person name="Singh A."/>
            <person name="Wilkins M.J."/>
            <person name="Karaoz U."/>
            <person name="Brodie E.L."/>
            <person name="Williams K.H."/>
            <person name="Hubbard S.S."/>
            <person name="Banfield J.F."/>
        </authorList>
    </citation>
    <scope>NUCLEOTIDE SEQUENCE [LARGE SCALE GENOMIC DNA]</scope>
</reference>
<keyword evidence="1" id="KW-0812">Transmembrane</keyword>
<sequence>MKYALYLSLDNPQMPTFHKQEFHIDHRSGRILSKEEMDAKHQAALEAKKIISWKSTDRIFVPRTKNYFTKVALYALISILAAIAFGEFFLVGVIIALVFVVYVLATAEPGLIEHKITSMGILSGGRPFLWEELDSFWFNKKGEERLLIVQTKLHFPTRLIIILTTVSERTLLDLLEKHLHFHSAPVHTLMDKWAGKLQSKISLD</sequence>
<keyword evidence="1" id="KW-0472">Membrane</keyword>
<protein>
    <recommendedName>
        <fullName evidence="4">DUF5673 domain-containing protein</fullName>
    </recommendedName>
</protein>
<gene>
    <name evidence="2" type="ORF">A2870_01970</name>
</gene>
<evidence type="ECO:0000313" key="2">
    <source>
        <dbReference type="EMBL" id="OGD86545.1"/>
    </source>
</evidence>
<feature type="transmembrane region" description="Helical" evidence="1">
    <location>
        <begin position="72"/>
        <end position="105"/>
    </location>
</feature>
<dbReference type="Proteomes" id="UP000179102">
    <property type="component" value="Unassembled WGS sequence"/>
</dbReference>
<accession>A0A1F5G407</accession>
<dbReference type="STRING" id="1797711.A2870_01970"/>
<keyword evidence="1" id="KW-1133">Transmembrane helix</keyword>
<organism evidence="2 3">
    <name type="scientific">Candidatus Curtissbacteria bacterium RIFCSPHIGHO2_01_FULL_41_11</name>
    <dbReference type="NCBI Taxonomy" id="1797711"/>
    <lineage>
        <taxon>Bacteria</taxon>
        <taxon>Candidatus Curtissiibacteriota</taxon>
    </lineage>
</organism>
<proteinExistence type="predicted"/>
<evidence type="ECO:0000313" key="3">
    <source>
        <dbReference type="Proteomes" id="UP000179102"/>
    </source>
</evidence>
<evidence type="ECO:0008006" key="4">
    <source>
        <dbReference type="Google" id="ProtNLM"/>
    </source>
</evidence>